<keyword evidence="1 2" id="KW-0238">DNA-binding</keyword>
<accession>A0AAP0WQ26</accession>
<dbReference type="GO" id="GO:0006264">
    <property type="term" value="P:mitochondrial DNA replication"/>
    <property type="evidence" value="ECO:0007669"/>
    <property type="project" value="TreeGrafter"/>
</dbReference>
<dbReference type="InterPro" id="IPR011344">
    <property type="entry name" value="ssDNA-bd"/>
</dbReference>
<evidence type="ECO:0000313" key="5">
    <source>
        <dbReference type="Proteomes" id="UP001415857"/>
    </source>
</evidence>
<evidence type="ECO:0000256" key="1">
    <source>
        <dbReference type="ARBA" id="ARBA00023125"/>
    </source>
</evidence>
<keyword evidence="5" id="KW-1185">Reference proteome</keyword>
<dbReference type="GO" id="GO:0042645">
    <property type="term" value="C:mitochondrial nucleoid"/>
    <property type="evidence" value="ECO:0007669"/>
    <property type="project" value="TreeGrafter"/>
</dbReference>
<evidence type="ECO:0000256" key="2">
    <source>
        <dbReference type="PROSITE-ProRule" id="PRU00252"/>
    </source>
</evidence>
<organism evidence="4 5">
    <name type="scientific">Liquidambar formosana</name>
    <name type="common">Formosan gum</name>
    <dbReference type="NCBI Taxonomy" id="63359"/>
    <lineage>
        <taxon>Eukaryota</taxon>
        <taxon>Viridiplantae</taxon>
        <taxon>Streptophyta</taxon>
        <taxon>Embryophyta</taxon>
        <taxon>Tracheophyta</taxon>
        <taxon>Spermatophyta</taxon>
        <taxon>Magnoliopsida</taxon>
        <taxon>eudicotyledons</taxon>
        <taxon>Gunneridae</taxon>
        <taxon>Pentapetalae</taxon>
        <taxon>Saxifragales</taxon>
        <taxon>Altingiaceae</taxon>
        <taxon>Liquidambar</taxon>
    </lineage>
</organism>
<dbReference type="InterPro" id="IPR012340">
    <property type="entry name" value="NA-bd_OB-fold"/>
</dbReference>
<dbReference type="Proteomes" id="UP001415857">
    <property type="component" value="Unassembled WGS sequence"/>
</dbReference>
<feature type="region of interest" description="Disordered" evidence="3">
    <location>
        <begin position="43"/>
        <end position="83"/>
    </location>
</feature>
<dbReference type="InterPro" id="IPR000424">
    <property type="entry name" value="Primosome_PriB/ssb"/>
</dbReference>
<name>A0AAP0WQ26_LIQFO</name>
<dbReference type="PROSITE" id="PS50935">
    <property type="entry name" value="SSB"/>
    <property type="match status" value="1"/>
</dbReference>
<feature type="compositionally biased region" description="Pro residues" evidence="3">
    <location>
        <begin position="63"/>
        <end position="72"/>
    </location>
</feature>
<dbReference type="GO" id="GO:0003697">
    <property type="term" value="F:single-stranded DNA binding"/>
    <property type="evidence" value="ECO:0007669"/>
    <property type="project" value="InterPro"/>
</dbReference>
<reference evidence="4 5" key="1">
    <citation type="journal article" date="2024" name="Plant J.">
        <title>Genome sequences and population genomics reveal climatic adaptation and genomic divergence between two closely related sweetgum species.</title>
        <authorList>
            <person name="Xu W.Q."/>
            <person name="Ren C.Q."/>
            <person name="Zhang X.Y."/>
            <person name="Comes H.P."/>
            <person name="Liu X.H."/>
            <person name="Li Y.G."/>
            <person name="Kettle C.J."/>
            <person name="Jalonen R."/>
            <person name="Gaisberger H."/>
            <person name="Ma Y.Z."/>
            <person name="Qiu Y.X."/>
        </authorList>
    </citation>
    <scope>NUCLEOTIDE SEQUENCE [LARGE SCALE GENOMIC DNA]</scope>
    <source>
        <strain evidence="4">Hangzhou</strain>
    </source>
</reference>
<sequence>MNLLSRTFAELLSSPSARQRLIPHPALVLHPFSSLYSTTATSTATAASSTNSQSKPKYRGSKPTPPPPPPPSSSSRSSPAADTHQNIAVFEREEFVSSVDEYDWPRPGEIPWQAKVANSVNLIGRLQMPVQSHSSSDGKFWAGSIITQDPTSHSPSLWIPIIFEGDLAHIAACHLKENDYIHIGGQLNTDPQPFTINQGQANVQVIVHSIDFVQESSEMKKTFAPRKREGLAFNYSASVKNDISVNQLWKDLLAKPHEWWDIRLEKGDSMGAAFERKDDGALLWMIESTPEWIRQKLESLTFDRKIVQKIQNTASVNIDGNSVLSLWRDLLNNPKQWWDYREDKRSGSVKPKHPDFKHKDGRFPLWINTAPVWVLSGLEGLEFDSPIHKTKQVKDHKGDESWKNLVENPDKWWDNRSNKINEKSPDFKHKDTREGLWLSDSPTWVLSKLPPAKTKLEAAIVKRDTLLS</sequence>
<dbReference type="PANTHER" id="PTHR10302:SF23">
    <property type="entry name" value="PROTEIN OSB4, CHLOROPLASTIC"/>
    <property type="match status" value="1"/>
</dbReference>
<dbReference type="AlphaFoldDB" id="A0AAP0WQ26"/>
<dbReference type="EMBL" id="JBBPBK010000011">
    <property type="protein sequence ID" value="KAK9274540.1"/>
    <property type="molecule type" value="Genomic_DNA"/>
</dbReference>
<dbReference type="SUPFAM" id="SSF50249">
    <property type="entry name" value="Nucleic acid-binding proteins"/>
    <property type="match status" value="1"/>
</dbReference>
<protein>
    <submittedName>
        <fullName evidence="4">Uncharacterized protein</fullName>
    </submittedName>
</protein>
<comment type="caution">
    <text evidence="4">The sequence shown here is derived from an EMBL/GenBank/DDBJ whole genome shotgun (WGS) entry which is preliminary data.</text>
</comment>
<dbReference type="Gene3D" id="2.40.50.140">
    <property type="entry name" value="Nucleic acid-binding proteins"/>
    <property type="match status" value="1"/>
</dbReference>
<evidence type="ECO:0000313" key="4">
    <source>
        <dbReference type="EMBL" id="KAK9274540.1"/>
    </source>
</evidence>
<proteinExistence type="predicted"/>
<evidence type="ECO:0000256" key="3">
    <source>
        <dbReference type="SAM" id="MobiDB-lite"/>
    </source>
</evidence>
<gene>
    <name evidence="4" type="ORF">L1049_021789</name>
</gene>
<dbReference type="PANTHER" id="PTHR10302">
    <property type="entry name" value="SINGLE-STRANDED DNA-BINDING PROTEIN"/>
    <property type="match status" value="1"/>
</dbReference>